<evidence type="ECO:0000313" key="3">
    <source>
        <dbReference type="Proteomes" id="UP001372338"/>
    </source>
</evidence>
<dbReference type="AlphaFoldDB" id="A0AAN9HV03"/>
<keyword evidence="1" id="KW-1133">Transmembrane helix</keyword>
<gene>
    <name evidence="2" type="ORF">RIF29_30991</name>
</gene>
<dbReference type="EMBL" id="JAYWIO010000006">
    <property type="protein sequence ID" value="KAK7257198.1"/>
    <property type="molecule type" value="Genomic_DNA"/>
</dbReference>
<evidence type="ECO:0000256" key="1">
    <source>
        <dbReference type="SAM" id="Phobius"/>
    </source>
</evidence>
<sequence length="76" mass="8853">MEQTNKQTTPRSSIEEANSKFSAMAHSILLASHFSITLSPNRLSLMLCLQFKCIASLHSYTFFMFLYYLVYIFNKF</sequence>
<keyword evidence="1" id="KW-0472">Membrane</keyword>
<keyword evidence="3" id="KW-1185">Reference proteome</keyword>
<evidence type="ECO:0000313" key="2">
    <source>
        <dbReference type="EMBL" id="KAK7257198.1"/>
    </source>
</evidence>
<comment type="caution">
    <text evidence="2">The sequence shown here is derived from an EMBL/GenBank/DDBJ whole genome shotgun (WGS) entry which is preliminary data.</text>
</comment>
<keyword evidence="1" id="KW-0812">Transmembrane</keyword>
<dbReference type="Proteomes" id="UP001372338">
    <property type="component" value="Unassembled WGS sequence"/>
</dbReference>
<protein>
    <submittedName>
        <fullName evidence="2">Uncharacterized protein</fullName>
    </submittedName>
</protein>
<name>A0AAN9HV03_CROPI</name>
<proteinExistence type="predicted"/>
<organism evidence="2 3">
    <name type="scientific">Crotalaria pallida</name>
    <name type="common">Smooth rattlebox</name>
    <name type="synonym">Crotalaria striata</name>
    <dbReference type="NCBI Taxonomy" id="3830"/>
    <lineage>
        <taxon>Eukaryota</taxon>
        <taxon>Viridiplantae</taxon>
        <taxon>Streptophyta</taxon>
        <taxon>Embryophyta</taxon>
        <taxon>Tracheophyta</taxon>
        <taxon>Spermatophyta</taxon>
        <taxon>Magnoliopsida</taxon>
        <taxon>eudicotyledons</taxon>
        <taxon>Gunneridae</taxon>
        <taxon>Pentapetalae</taxon>
        <taxon>rosids</taxon>
        <taxon>fabids</taxon>
        <taxon>Fabales</taxon>
        <taxon>Fabaceae</taxon>
        <taxon>Papilionoideae</taxon>
        <taxon>50 kb inversion clade</taxon>
        <taxon>genistoids sensu lato</taxon>
        <taxon>core genistoids</taxon>
        <taxon>Crotalarieae</taxon>
        <taxon>Crotalaria</taxon>
    </lineage>
</organism>
<feature type="transmembrane region" description="Helical" evidence="1">
    <location>
        <begin position="44"/>
        <end position="70"/>
    </location>
</feature>
<accession>A0AAN9HV03</accession>
<reference evidence="2 3" key="1">
    <citation type="submission" date="2024-01" db="EMBL/GenBank/DDBJ databases">
        <title>The genomes of 5 underutilized Papilionoideae crops provide insights into root nodulation and disease resistanc.</title>
        <authorList>
            <person name="Yuan L."/>
        </authorList>
    </citation>
    <scope>NUCLEOTIDE SEQUENCE [LARGE SCALE GENOMIC DNA]</scope>
    <source>
        <strain evidence="2">ZHUSHIDOU_FW_LH</strain>
        <tissue evidence="2">Leaf</tissue>
    </source>
</reference>
<feature type="transmembrane region" description="Helical" evidence="1">
    <location>
        <begin position="21"/>
        <end position="38"/>
    </location>
</feature>